<keyword evidence="1" id="KW-0472">Membrane</keyword>
<name>A0ABP7R711_9PSEU</name>
<comment type="caution">
    <text evidence="2">The sequence shown here is derived from an EMBL/GenBank/DDBJ whole genome shotgun (WGS) entry which is preliminary data.</text>
</comment>
<accession>A0ABP7R711</accession>
<sequence>MAQKNDPLDNPAEPAAAIVRVLLVLVGVGYAVSILLAVFGIGSFHPFGSDQLCEESSGVMQRSLAMDGLRPGTEAHVLEIRFCAEPVTGEQRVLWGVANHLGTLLNIGLLVFAYRLVSAVRDSGLHTALTARRLRVLGWLLVLGCAAASLIETAARSAFLSSVLDPARYSPAWYAHWEFPVWPLILGCVLLSLARIIRIGSEMQKDLEGTV</sequence>
<dbReference type="Proteomes" id="UP001501747">
    <property type="component" value="Unassembled WGS sequence"/>
</dbReference>
<evidence type="ECO:0000313" key="2">
    <source>
        <dbReference type="EMBL" id="GAA3993102.1"/>
    </source>
</evidence>
<proteinExistence type="predicted"/>
<dbReference type="EMBL" id="BAABAL010000005">
    <property type="protein sequence ID" value="GAA3993102.1"/>
    <property type="molecule type" value="Genomic_DNA"/>
</dbReference>
<dbReference type="Pfam" id="PF11188">
    <property type="entry name" value="DUF2975"/>
    <property type="match status" value="1"/>
</dbReference>
<protein>
    <recommendedName>
        <fullName evidence="4">DUF2975 domain-containing protein</fullName>
    </recommendedName>
</protein>
<dbReference type="InterPro" id="IPR021354">
    <property type="entry name" value="DUF2975"/>
</dbReference>
<keyword evidence="1" id="KW-0812">Transmembrane</keyword>
<evidence type="ECO:0000256" key="1">
    <source>
        <dbReference type="SAM" id="Phobius"/>
    </source>
</evidence>
<dbReference type="RefSeq" id="WP_344871372.1">
    <property type="nucleotide sequence ID" value="NZ_BAABAL010000005.1"/>
</dbReference>
<evidence type="ECO:0008006" key="4">
    <source>
        <dbReference type="Google" id="ProtNLM"/>
    </source>
</evidence>
<keyword evidence="3" id="KW-1185">Reference proteome</keyword>
<evidence type="ECO:0000313" key="3">
    <source>
        <dbReference type="Proteomes" id="UP001501747"/>
    </source>
</evidence>
<feature type="transmembrane region" description="Helical" evidence="1">
    <location>
        <begin position="179"/>
        <end position="197"/>
    </location>
</feature>
<feature type="transmembrane region" description="Helical" evidence="1">
    <location>
        <begin position="97"/>
        <end position="117"/>
    </location>
</feature>
<organism evidence="2 3">
    <name type="scientific">Allokutzneria multivorans</name>
    <dbReference type="NCBI Taxonomy" id="1142134"/>
    <lineage>
        <taxon>Bacteria</taxon>
        <taxon>Bacillati</taxon>
        <taxon>Actinomycetota</taxon>
        <taxon>Actinomycetes</taxon>
        <taxon>Pseudonocardiales</taxon>
        <taxon>Pseudonocardiaceae</taxon>
        <taxon>Allokutzneria</taxon>
    </lineage>
</organism>
<keyword evidence="1" id="KW-1133">Transmembrane helix</keyword>
<feature type="transmembrane region" description="Helical" evidence="1">
    <location>
        <begin position="137"/>
        <end position="159"/>
    </location>
</feature>
<feature type="transmembrane region" description="Helical" evidence="1">
    <location>
        <begin position="21"/>
        <end position="42"/>
    </location>
</feature>
<gene>
    <name evidence="2" type="ORF">GCM10022247_10470</name>
</gene>
<reference evidence="3" key="1">
    <citation type="journal article" date="2019" name="Int. J. Syst. Evol. Microbiol.">
        <title>The Global Catalogue of Microorganisms (GCM) 10K type strain sequencing project: providing services to taxonomists for standard genome sequencing and annotation.</title>
        <authorList>
            <consortium name="The Broad Institute Genomics Platform"/>
            <consortium name="The Broad Institute Genome Sequencing Center for Infectious Disease"/>
            <person name="Wu L."/>
            <person name="Ma J."/>
        </authorList>
    </citation>
    <scope>NUCLEOTIDE SEQUENCE [LARGE SCALE GENOMIC DNA]</scope>
    <source>
        <strain evidence="3">JCM 17342</strain>
    </source>
</reference>